<reference evidence="3 4" key="1">
    <citation type="journal article" date="2017" name="Front. Microbiol.">
        <title>Comparative Genomic Analysis of the Class Epsilonproteobacteria and Proposed Reclassification to Epsilonbacteraeota (phyl. nov.).</title>
        <authorList>
            <person name="Waite D.W."/>
            <person name="Vanwonterghem I."/>
            <person name="Rinke C."/>
            <person name="Parks D.H."/>
            <person name="Zhang Y."/>
            <person name="Takai K."/>
            <person name="Sievert S.M."/>
            <person name="Simon J."/>
            <person name="Campbell B.J."/>
            <person name="Hanson T.E."/>
            <person name="Woyke T."/>
            <person name="Klotz M.G."/>
            <person name="Hugenholtz P."/>
        </authorList>
    </citation>
    <scope>NUCLEOTIDE SEQUENCE [LARGE SCALE GENOMIC DNA]</scope>
    <source>
        <strain evidence="3">UBA12443</strain>
    </source>
</reference>
<dbReference type="InterPro" id="IPR036938">
    <property type="entry name" value="PAP2/HPO_sf"/>
</dbReference>
<gene>
    <name evidence="3" type="ORF">CFH83_05995</name>
</gene>
<feature type="transmembrane region" description="Helical" evidence="1">
    <location>
        <begin position="95"/>
        <end position="114"/>
    </location>
</feature>
<dbReference type="RefSeq" id="WP_303662993.1">
    <property type="nucleotide sequence ID" value="NZ_DLUI01000084.1"/>
</dbReference>
<feature type="transmembrane region" description="Helical" evidence="1">
    <location>
        <begin position="12"/>
        <end position="34"/>
    </location>
</feature>
<dbReference type="Gene3D" id="1.20.144.10">
    <property type="entry name" value="Phosphatidic acid phosphatase type 2/haloperoxidase"/>
    <property type="match status" value="1"/>
</dbReference>
<evidence type="ECO:0000313" key="3">
    <source>
        <dbReference type="EMBL" id="DAB38425.1"/>
    </source>
</evidence>
<protein>
    <recommendedName>
        <fullName evidence="2">Phosphatidic acid phosphatase type 2/haloperoxidase domain-containing protein</fullName>
    </recommendedName>
</protein>
<keyword evidence="1" id="KW-0472">Membrane</keyword>
<feature type="transmembrane region" description="Helical" evidence="1">
    <location>
        <begin position="134"/>
        <end position="155"/>
    </location>
</feature>
<dbReference type="AlphaFoldDB" id="A0A2D3WEU7"/>
<dbReference type="EMBL" id="DLUI01000084">
    <property type="protein sequence ID" value="DAB38425.1"/>
    <property type="molecule type" value="Genomic_DNA"/>
</dbReference>
<accession>A0A2D3WEU7</accession>
<comment type="caution">
    <text evidence="3">The sequence shown here is derived from an EMBL/GenBank/DDBJ whole genome shotgun (WGS) entry which is preliminary data.</text>
</comment>
<feature type="transmembrane region" description="Helical" evidence="1">
    <location>
        <begin position="162"/>
        <end position="184"/>
    </location>
</feature>
<dbReference type="SUPFAM" id="SSF48317">
    <property type="entry name" value="Acid phosphatase/Vanadium-dependent haloperoxidase"/>
    <property type="match status" value="1"/>
</dbReference>
<sequence length="214" mass="24430">MSFNLKFLSGESWPFSLFLFGAAFILFILLAHYLKNNHVVYFDHSVLTWFHTIRHPYLDHFFSTITWMGSLWILLPLYLLLTLTLTPQIEHFEKILGITFWGTVITVYALKFEFERKRPLLFGAIHELPLDPSFPSAHTAQITAFAFGLTLALAGTQSLYQGILFSLLLLLVVSVSISRMYLQVHFPTDIMAGILIAFMWAVITAWIVKTGVLG</sequence>
<keyword evidence="1" id="KW-1133">Transmembrane helix</keyword>
<evidence type="ECO:0000259" key="2">
    <source>
        <dbReference type="SMART" id="SM00014"/>
    </source>
</evidence>
<dbReference type="PANTHER" id="PTHR14969:SF13">
    <property type="entry name" value="AT30094P"/>
    <property type="match status" value="1"/>
</dbReference>
<dbReference type="SMART" id="SM00014">
    <property type="entry name" value="acidPPc"/>
    <property type="match status" value="1"/>
</dbReference>
<dbReference type="Proteomes" id="UP000228859">
    <property type="component" value="Unassembled WGS sequence"/>
</dbReference>
<evidence type="ECO:0000256" key="1">
    <source>
        <dbReference type="SAM" id="Phobius"/>
    </source>
</evidence>
<dbReference type="PANTHER" id="PTHR14969">
    <property type="entry name" value="SPHINGOSINE-1-PHOSPHATE PHOSPHOHYDROLASE"/>
    <property type="match status" value="1"/>
</dbReference>
<name>A0A2D3WEU7_9BACT</name>
<dbReference type="Pfam" id="PF01569">
    <property type="entry name" value="PAP2"/>
    <property type="match status" value="1"/>
</dbReference>
<proteinExistence type="predicted"/>
<evidence type="ECO:0000313" key="4">
    <source>
        <dbReference type="Proteomes" id="UP000228859"/>
    </source>
</evidence>
<dbReference type="InterPro" id="IPR000326">
    <property type="entry name" value="PAP2/HPO"/>
</dbReference>
<feature type="transmembrane region" description="Helical" evidence="1">
    <location>
        <begin position="61"/>
        <end position="83"/>
    </location>
</feature>
<organism evidence="3 4">
    <name type="scientific">Sulfuricurvum kujiense</name>
    <dbReference type="NCBI Taxonomy" id="148813"/>
    <lineage>
        <taxon>Bacteria</taxon>
        <taxon>Pseudomonadati</taxon>
        <taxon>Campylobacterota</taxon>
        <taxon>Epsilonproteobacteria</taxon>
        <taxon>Campylobacterales</taxon>
        <taxon>Sulfurimonadaceae</taxon>
        <taxon>Sulfuricurvum</taxon>
    </lineage>
</organism>
<keyword evidence="1" id="KW-0812">Transmembrane</keyword>
<feature type="domain" description="Phosphatidic acid phosphatase type 2/haloperoxidase" evidence="2">
    <location>
        <begin position="96"/>
        <end position="205"/>
    </location>
</feature>
<feature type="transmembrane region" description="Helical" evidence="1">
    <location>
        <begin position="190"/>
        <end position="208"/>
    </location>
</feature>